<evidence type="ECO:0000313" key="2">
    <source>
        <dbReference type="Proteomes" id="UP000052013"/>
    </source>
</evidence>
<dbReference type="PATRIC" id="fig|1423739.3.peg.2484"/>
<sequence>MAKHRKEKDRLINEAVKEQVKNIDIPYEPTYSKDGKYTLYSFNNDEALGISSNETPLTNQELLDQLNAGITARMRYSIVPIQAYIAEVNGVRMKLYAPDEERSQFMMYIPPKSTEQRVNQYLLLMINDMKANAADQPGNAE</sequence>
<comment type="caution">
    <text evidence="1">The sequence shown here is derived from an EMBL/GenBank/DDBJ whole genome shotgun (WGS) entry which is preliminary data.</text>
</comment>
<evidence type="ECO:0000313" key="1">
    <source>
        <dbReference type="EMBL" id="KRL68572.1"/>
    </source>
</evidence>
<proteinExistence type="predicted"/>
<dbReference type="RefSeq" id="WP_057864013.1">
    <property type="nucleotide sequence ID" value="NZ_AZEY01000023.1"/>
</dbReference>
<name>A0A0R1SHL5_9LACO</name>
<dbReference type="Proteomes" id="UP000052013">
    <property type="component" value="Unassembled WGS sequence"/>
</dbReference>
<organism evidence="1 2">
    <name type="scientific">Lentilactobacillus diolivorans DSM 14421</name>
    <dbReference type="NCBI Taxonomy" id="1423739"/>
    <lineage>
        <taxon>Bacteria</taxon>
        <taxon>Bacillati</taxon>
        <taxon>Bacillota</taxon>
        <taxon>Bacilli</taxon>
        <taxon>Lactobacillales</taxon>
        <taxon>Lactobacillaceae</taxon>
        <taxon>Lentilactobacillus</taxon>
    </lineage>
</organism>
<accession>A0A0R1SHL5</accession>
<reference evidence="1 2" key="1">
    <citation type="journal article" date="2015" name="Genome Announc.">
        <title>Expanding the biotechnology potential of lactobacilli through comparative genomics of 213 strains and associated genera.</title>
        <authorList>
            <person name="Sun Z."/>
            <person name="Harris H.M."/>
            <person name="McCann A."/>
            <person name="Guo C."/>
            <person name="Argimon S."/>
            <person name="Zhang W."/>
            <person name="Yang X."/>
            <person name="Jeffery I.B."/>
            <person name="Cooney J.C."/>
            <person name="Kagawa T.F."/>
            <person name="Liu W."/>
            <person name="Song Y."/>
            <person name="Salvetti E."/>
            <person name="Wrobel A."/>
            <person name="Rasinkangas P."/>
            <person name="Parkhill J."/>
            <person name="Rea M.C."/>
            <person name="O'Sullivan O."/>
            <person name="Ritari J."/>
            <person name="Douillard F.P."/>
            <person name="Paul Ross R."/>
            <person name="Yang R."/>
            <person name="Briner A.E."/>
            <person name="Felis G.E."/>
            <person name="de Vos W.M."/>
            <person name="Barrangou R."/>
            <person name="Klaenhammer T.R."/>
            <person name="Caufield P.W."/>
            <person name="Cui Y."/>
            <person name="Zhang H."/>
            <person name="O'Toole P.W."/>
        </authorList>
    </citation>
    <scope>NUCLEOTIDE SEQUENCE [LARGE SCALE GENOMIC DNA]</scope>
    <source>
        <strain evidence="1 2">DSM 14421</strain>
    </source>
</reference>
<dbReference type="STRING" id="1423739.FC85_GL002388"/>
<protein>
    <submittedName>
        <fullName evidence="1">Uncharacterized protein</fullName>
    </submittedName>
</protein>
<gene>
    <name evidence="1" type="ORF">FC85_GL002388</name>
</gene>
<dbReference type="AlphaFoldDB" id="A0A0R1SHL5"/>
<dbReference type="EMBL" id="AZEY01000023">
    <property type="protein sequence ID" value="KRL68572.1"/>
    <property type="molecule type" value="Genomic_DNA"/>
</dbReference>